<evidence type="ECO:0000256" key="1">
    <source>
        <dbReference type="SAM" id="MobiDB-lite"/>
    </source>
</evidence>
<organism evidence="2">
    <name type="scientific">Malaco herpesvirus 1</name>
    <dbReference type="NCBI Taxonomy" id="3031797"/>
    <lineage>
        <taxon>Viruses</taxon>
        <taxon>Duplodnaviria</taxon>
        <taxon>Heunggongvirae</taxon>
        <taxon>Peploviricota</taxon>
        <taxon>Herviviricetes</taxon>
        <taxon>Herpesvirales</taxon>
        <taxon>Malacoherpesviridae</taxon>
    </lineage>
</organism>
<reference evidence="2" key="2">
    <citation type="submission" date="2023-01" db="EMBL/GenBank/DDBJ databases">
        <authorList>
            <person name="Rosani U."/>
            <person name="Delmont T.O."/>
            <person name="Gaia M."/>
            <person name="Krupovic M."/>
        </authorList>
    </citation>
    <scope>NUCLEOTIDE SEQUENCE</scope>
    <source>
        <strain evidence="2">MalacoHV1/China/2018</strain>
    </source>
</reference>
<proteinExistence type="predicted"/>
<reference evidence="2" key="1">
    <citation type="journal article" date="2023" name="Front. Mar. Sci.">
        <title>Tracing the invertebrate herpesviruses in the global sequence datasets.</title>
        <authorList>
            <person name="Rosani U."/>
            <person name="Gaia M."/>
            <person name="Delmont T.O."/>
            <person name="Krupovic M."/>
        </authorList>
    </citation>
    <scope>NUCLEOTIDE SEQUENCE</scope>
    <source>
        <strain evidence="2">MalacoHV1/China/2018</strain>
    </source>
</reference>
<sequence length="156" mass="14769">MVNSQAAQASDNKSVTLSNAVVIEFGSASDTGSGIDDDDVGIKSSSGRSQVSGSAAAGVTEDSNLYSVLKSTGSNSSIKDSLVTGVSVNSSLICSRRETIDCSRSESGAVTSGTTAGSGTGSTGAGSGTGSTGTDSTAGSATGSTGTDSTGGSGVS</sequence>
<feature type="compositionally biased region" description="Gly residues" evidence="1">
    <location>
        <begin position="116"/>
        <end position="131"/>
    </location>
</feature>
<feature type="region of interest" description="Disordered" evidence="1">
    <location>
        <begin position="27"/>
        <end position="57"/>
    </location>
</feature>
<name>A0AA48P965_9VIRU</name>
<protein>
    <submittedName>
        <fullName evidence="2">ORF105</fullName>
    </submittedName>
</protein>
<feature type="compositionally biased region" description="Low complexity" evidence="1">
    <location>
        <begin position="44"/>
        <end position="57"/>
    </location>
</feature>
<feature type="compositionally biased region" description="Low complexity" evidence="1">
    <location>
        <begin position="132"/>
        <end position="148"/>
    </location>
</feature>
<dbReference type="EMBL" id="BK063095">
    <property type="protein sequence ID" value="DBA11806.1"/>
    <property type="molecule type" value="Genomic_DNA"/>
</dbReference>
<evidence type="ECO:0000313" key="2">
    <source>
        <dbReference type="EMBL" id="DBA11806.1"/>
    </source>
</evidence>
<accession>A0AA48P965</accession>
<feature type="region of interest" description="Disordered" evidence="1">
    <location>
        <begin position="99"/>
        <end position="156"/>
    </location>
</feature>